<organism evidence="1 2">
    <name type="scientific">Mytilus galloprovincialis</name>
    <name type="common">Mediterranean mussel</name>
    <dbReference type="NCBI Taxonomy" id="29158"/>
    <lineage>
        <taxon>Eukaryota</taxon>
        <taxon>Metazoa</taxon>
        <taxon>Spiralia</taxon>
        <taxon>Lophotrochozoa</taxon>
        <taxon>Mollusca</taxon>
        <taxon>Bivalvia</taxon>
        <taxon>Autobranchia</taxon>
        <taxon>Pteriomorphia</taxon>
        <taxon>Mytilida</taxon>
        <taxon>Mytiloidea</taxon>
        <taxon>Mytilidae</taxon>
        <taxon>Mytilinae</taxon>
        <taxon>Mytilus</taxon>
    </lineage>
</organism>
<protein>
    <submittedName>
        <fullName evidence="1">Uncharacterized protein</fullName>
    </submittedName>
</protein>
<name>A0A8B6BNQ8_MYTGA</name>
<accession>A0A8B6BNQ8</accession>
<comment type="caution">
    <text evidence="1">The sequence shown here is derived from an EMBL/GenBank/DDBJ whole genome shotgun (WGS) entry which is preliminary data.</text>
</comment>
<sequence>MERLPSLLMSTIENACGQFRNITFTVHGENDRARISIMFSNEDNNKSKRKSNSTVNRDKKRMKEYNNIVDSVSNIEKHTEVIHLNSAFETNQIRDETVATNTSDIMDIEENPSEASTTACTEFMPLSKVNYSDILSATSQRDRMVEQNDKSKQTFPSNIATDIKLIPKFVLKQSGGRNEILIGKTLRKRLILYYIDDKEFEILDCSDRVFYKFNKVLTEDFRDVRTIPKLMTDD</sequence>
<keyword evidence="2" id="KW-1185">Reference proteome</keyword>
<gene>
    <name evidence="1" type="ORF">MGAL_10B067225</name>
</gene>
<feature type="non-terminal residue" evidence="1">
    <location>
        <position position="234"/>
    </location>
</feature>
<dbReference type="Proteomes" id="UP000596742">
    <property type="component" value="Unassembled WGS sequence"/>
</dbReference>
<dbReference type="EMBL" id="UYJE01000459">
    <property type="protein sequence ID" value="VDH93440.1"/>
    <property type="molecule type" value="Genomic_DNA"/>
</dbReference>
<proteinExistence type="predicted"/>
<dbReference type="AlphaFoldDB" id="A0A8B6BNQ8"/>
<reference evidence="1" key="1">
    <citation type="submission" date="2018-11" db="EMBL/GenBank/DDBJ databases">
        <authorList>
            <person name="Alioto T."/>
            <person name="Alioto T."/>
        </authorList>
    </citation>
    <scope>NUCLEOTIDE SEQUENCE</scope>
</reference>
<evidence type="ECO:0000313" key="2">
    <source>
        <dbReference type="Proteomes" id="UP000596742"/>
    </source>
</evidence>
<dbReference type="OrthoDB" id="6177648at2759"/>
<evidence type="ECO:0000313" key="1">
    <source>
        <dbReference type="EMBL" id="VDH93440.1"/>
    </source>
</evidence>